<reference evidence="1 2" key="1">
    <citation type="submission" date="2017-01" db="EMBL/GenBank/DDBJ databases">
        <authorList>
            <person name="Mah S.A."/>
            <person name="Swanson W.J."/>
            <person name="Moy G.W."/>
            <person name="Vacquier V.D."/>
        </authorList>
    </citation>
    <scope>NUCLEOTIDE SEQUENCE [LARGE SCALE GENOMIC DNA]</scope>
    <source>
        <strain evidence="1 2">DCY110</strain>
    </source>
</reference>
<dbReference type="Proteomes" id="UP000186609">
    <property type="component" value="Chromosome"/>
</dbReference>
<evidence type="ECO:0000313" key="2">
    <source>
        <dbReference type="Proteomes" id="UP000186609"/>
    </source>
</evidence>
<keyword evidence="2" id="KW-1185">Reference proteome</keyword>
<proteinExistence type="predicted"/>
<dbReference type="KEGG" id="rhy:RD110_20670"/>
<dbReference type="EMBL" id="CP019236">
    <property type="protein sequence ID" value="APW39331.1"/>
    <property type="molecule type" value="Genomic_DNA"/>
</dbReference>
<evidence type="ECO:0000313" key="1">
    <source>
        <dbReference type="EMBL" id="APW39331.1"/>
    </source>
</evidence>
<sequence>MEALREAEFCVAAPVVTTRPKDEATTALSVANVAVTVTVVGRVPEATVILAKPLLSVVTVWAEVLVVPLKENLTPEAIDAFDKVKTTLWEAKPTEELSKTWNLTTEVLLPLAALETYINAGVAEVNTILAALAAAIAIVVSTEVAPTADAVRVTVLEPQPETDW</sequence>
<dbReference type="AlphaFoldDB" id="A0A1P8K068"/>
<organism evidence="1 2">
    <name type="scientific">Rhodoferax koreensis</name>
    <dbReference type="NCBI Taxonomy" id="1842727"/>
    <lineage>
        <taxon>Bacteria</taxon>
        <taxon>Pseudomonadati</taxon>
        <taxon>Pseudomonadota</taxon>
        <taxon>Betaproteobacteria</taxon>
        <taxon>Burkholderiales</taxon>
        <taxon>Comamonadaceae</taxon>
        <taxon>Rhodoferax</taxon>
    </lineage>
</organism>
<protein>
    <submittedName>
        <fullName evidence="1">Uncharacterized protein</fullName>
    </submittedName>
</protein>
<name>A0A1P8K068_9BURK</name>
<accession>A0A1P8K068</accession>
<gene>
    <name evidence="1" type="ORF">RD110_20670</name>
</gene>